<name>A0A0K1XD28_9GAMM</name>
<dbReference type="Proteomes" id="UP000063953">
    <property type="component" value="Chromosome"/>
</dbReference>
<dbReference type="EMBL" id="CP012365">
    <property type="protein sequence ID" value="AKX59078.1"/>
    <property type="molecule type" value="Genomic_DNA"/>
</dbReference>
<keyword evidence="1" id="KW-0472">Membrane</keyword>
<dbReference type="STRING" id="1697053.AKN87_05410"/>
<proteinExistence type="predicted"/>
<keyword evidence="1" id="KW-1133">Transmembrane helix</keyword>
<keyword evidence="1" id="KW-0812">Transmembrane</keyword>
<accession>A0A0K1XD28</accession>
<reference evidence="2 3" key="1">
    <citation type="journal article" date="2015" name="Genome Announc.">
        <title>Genome Sequences of Oblitimonas alkaliphila gen. nov. sp. nov. (Proposed), a Novel Bacterium of the Pseudomonadaceae Family.</title>
        <authorList>
            <person name="Lauer A.C."/>
            <person name="Nicholson A.C."/>
            <person name="Humrighouse B.W."/>
            <person name="Emery B."/>
            <person name="Drobish A."/>
            <person name="Juieng P."/>
            <person name="Loparev V."/>
            <person name="McQuiston J.R."/>
        </authorList>
    </citation>
    <scope>NUCLEOTIDE SEQUENCE [LARGE SCALE GENOMIC DNA]</scope>
    <source>
        <strain evidence="2 3">E5571</strain>
    </source>
</reference>
<evidence type="ECO:0000256" key="1">
    <source>
        <dbReference type="SAM" id="Phobius"/>
    </source>
</evidence>
<feature type="transmembrane region" description="Helical" evidence="1">
    <location>
        <begin position="57"/>
        <end position="80"/>
    </location>
</feature>
<keyword evidence="3" id="KW-1185">Reference proteome</keyword>
<gene>
    <name evidence="2" type="ORF">AKN88_03370</name>
</gene>
<evidence type="ECO:0000313" key="2">
    <source>
        <dbReference type="EMBL" id="AKX59078.1"/>
    </source>
</evidence>
<organism evidence="2 3">
    <name type="scientific">Thiopseudomonas alkaliphila</name>
    <dbReference type="NCBI Taxonomy" id="1697053"/>
    <lineage>
        <taxon>Bacteria</taxon>
        <taxon>Pseudomonadati</taxon>
        <taxon>Pseudomonadota</taxon>
        <taxon>Gammaproteobacteria</taxon>
        <taxon>Pseudomonadales</taxon>
        <taxon>Pseudomonadaceae</taxon>
        <taxon>Thiopseudomonas</taxon>
    </lineage>
</organism>
<protein>
    <submittedName>
        <fullName evidence="2">Uncharacterized protein</fullName>
    </submittedName>
</protein>
<dbReference type="AlphaFoldDB" id="A0A0K1XD28"/>
<dbReference type="RefSeq" id="WP_053100092.1">
    <property type="nucleotide sequence ID" value="NZ_CP012365.1"/>
</dbReference>
<evidence type="ECO:0000313" key="3">
    <source>
        <dbReference type="Proteomes" id="UP000063953"/>
    </source>
</evidence>
<feature type="transmembrane region" description="Helical" evidence="1">
    <location>
        <begin position="20"/>
        <end position="45"/>
    </location>
</feature>
<sequence length="154" mass="16456">MPNAPLYPKTAYSRFTRQPITRLIAAGLTGALLLQLAGCGTLLYPERKGKSGGRIDPAVAILDGIGLLFWVIPGLVAYAIDFANGTIYLPSGKYAIAPEELKPAIKANGEIDTVTLEQIIHARTGHSIPFNHPNLIQEQGSPEMLALLNVSPQA</sequence>